<sequence length="120" mass="13698">MTFQAKLKDKHGSNNFGKKYNLVKEKTDRRKNEMTTSGQVKKGSVELVINLDMWITFAKNKQIKRANVRLLKSSSKKKKFSSLLLAMLQIVKQKHGIKFISDVLFVPDISQSLLSVGQML</sequence>
<dbReference type="EMBL" id="SMMG02000001">
    <property type="protein sequence ID" value="KAA3487952.1"/>
    <property type="molecule type" value="Genomic_DNA"/>
</dbReference>
<proteinExistence type="predicted"/>
<reference evidence="2" key="1">
    <citation type="journal article" date="2019" name="Plant Biotechnol. J.">
        <title>Genome sequencing of the Australian wild diploid species Gossypium australe highlights disease resistance and delayed gland morphogenesis.</title>
        <authorList>
            <person name="Cai Y."/>
            <person name="Cai X."/>
            <person name="Wang Q."/>
            <person name="Wang P."/>
            <person name="Zhang Y."/>
            <person name="Cai C."/>
            <person name="Xu Y."/>
            <person name="Wang K."/>
            <person name="Zhou Z."/>
            <person name="Wang C."/>
            <person name="Geng S."/>
            <person name="Li B."/>
            <person name="Dong Q."/>
            <person name="Hou Y."/>
            <person name="Wang H."/>
            <person name="Ai P."/>
            <person name="Liu Z."/>
            <person name="Yi F."/>
            <person name="Sun M."/>
            <person name="An G."/>
            <person name="Cheng J."/>
            <person name="Zhang Y."/>
            <person name="Shi Q."/>
            <person name="Xie Y."/>
            <person name="Shi X."/>
            <person name="Chang Y."/>
            <person name="Huang F."/>
            <person name="Chen Y."/>
            <person name="Hong S."/>
            <person name="Mi L."/>
            <person name="Sun Q."/>
            <person name="Zhang L."/>
            <person name="Zhou B."/>
            <person name="Peng R."/>
            <person name="Zhang X."/>
            <person name="Liu F."/>
        </authorList>
    </citation>
    <scope>NUCLEOTIDE SEQUENCE [LARGE SCALE GENOMIC DNA]</scope>
    <source>
        <strain evidence="2">cv. PA1801</strain>
    </source>
</reference>
<accession>A0A5B6X496</accession>
<keyword evidence="2" id="KW-1185">Reference proteome</keyword>
<name>A0A5B6X496_9ROSI</name>
<gene>
    <name evidence="1" type="ORF">EPI10_031743</name>
</gene>
<dbReference type="AlphaFoldDB" id="A0A5B6X496"/>
<dbReference type="Proteomes" id="UP000325315">
    <property type="component" value="Unassembled WGS sequence"/>
</dbReference>
<protein>
    <submittedName>
        <fullName evidence="1">Uncharacterized protein</fullName>
    </submittedName>
</protein>
<evidence type="ECO:0000313" key="1">
    <source>
        <dbReference type="EMBL" id="KAA3487952.1"/>
    </source>
</evidence>
<organism evidence="1 2">
    <name type="scientific">Gossypium australe</name>
    <dbReference type="NCBI Taxonomy" id="47621"/>
    <lineage>
        <taxon>Eukaryota</taxon>
        <taxon>Viridiplantae</taxon>
        <taxon>Streptophyta</taxon>
        <taxon>Embryophyta</taxon>
        <taxon>Tracheophyta</taxon>
        <taxon>Spermatophyta</taxon>
        <taxon>Magnoliopsida</taxon>
        <taxon>eudicotyledons</taxon>
        <taxon>Gunneridae</taxon>
        <taxon>Pentapetalae</taxon>
        <taxon>rosids</taxon>
        <taxon>malvids</taxon>
        <taxon>Malvales</taxon>
        <taxon>Malvaceae</taxon>
        <taxon>Malvoideae</taxon>
        <taxon>Gossypium</taxon>
    </lineage>
</organism>
<evidence type="ECO:0000313" key="2">
    <source>
        <dbReference type="Proteomes" id="UP000325315"/>
    </source>
</evidence>
<comment type="caution">
    <text evidence="1">The sequence shown here is derived from an EMBL/GenBank/DDBJ whole genome shotgun (WGS) entry which is preliminary data.</text>
</comment>